<dbReference type="PANTHER" id="PTHR37690:SF1">
    <property type="entry name" value="CHORISMATE DEHYDRATASE"/>
    <property type="match status" value="1"/>
</dbReference>
<dbReference type="UniPathway" id="UPA00079"/>
<dbReference type="Proteomes" id="UP000051269">
    <property type="component" value="Unassembled WGS sequence"/>
</dbReference>
<organism evidence="5 6">
    <name type="scientific">Verrucomicrobia subdivision 6 bacterium BACL9 MAG-120507-bin52</name>
    <dbReference type="NCBI Taxonomy" id="1655590"/>
    <lineage>
        <taxon>Bacteria</taxon>
        <taxon>Pseudomonadati</taxon>
        <taxon>Verrucomicrobiota</taxon>
        <taxon>Verrucomicrobiia</taxon>
        <taxon>Verrucomicrobiales</taxon>
        <taxon>Verrucomicrobia subdivision 6</taxon>
    </lineage>
</organism>
<evidence type="ECO:0000313" key="6">
    <source>
        <dbReference type="Proteomes" id="UP000051269"/>
    </source>
</evidence>
<name>A0A0R2RHU6_9BACT</name>
<accession>A0A0R2RHU6</accession>
<dbReference type="InterPro" id="IPR003773">
    <property type="entry name" value="Menaquinone_biosynth"/>
</dbReference>
<dbReference type="AlphaFoldDB" id="A0A0R2RHU6"/>
<keyword evidence="2 4" id="KW-0474">Menaquinone biosynthesis</keyword>
<dbReference type="EC" id="4.2.1.151" evidence="4"/>
<dbReference type="Pfam" id="PF02621">
    <property type="entry name" value="VitK2_biosynth"/>
    <property type="match status" value="1"/>
</dbReference>
<evidence type="ECO:0000256" key="2">
    <source>
        <dbReference type="ARBA" id="ARBA00022428"/>
    </source>
</evidence>
<sequence length="233" mass="25953">MKIGCVPYDHAKPFASGWKAGEVVWDHPKGLVGRLHRGEVEVALIPVWEVLSGEKYRVVDGLGVGSRGEIRSVAVFHEKALAECRGIALTPHSMSSVQLWRVLAKGALGVNLEERSDGEARLKIGDVALRGWKKSGGRGLTDLGSVWWSWTGKPFVFGVWAMRHDFRPKAGEVEKFREGCLAGIQQRGERAADDFEKEYVTKCIRYELGAEEKEGMAEFAKRSGIEVRKIEYL</sequence>
<dbReference type="Gene3D" id="3.40.190.10">
    <property type="entry name" value="Periplasmic binding protein-like II"/>
    <property type="match status" value="2"/>
</dbReference>
<comment type="function">
    <text evidence="4">Catalyzes the dehydration of chorismate into 3-[(1-carboxyvinyl)oxy]benzoate, a step in the biosynthesis of menaquinone (MK, vitamin K2).</text>
</comment>
<evidence type="ECO:0000256" key="3">
    <source>
        <dbReference type="ARBA" id="ARBA00023239"/>
    </source>
</evidence>
<dbReference type="GO" id="GO:0016836">
    <property type="term" value="F:hydro-lyase activity"/>
    <property type="evidence" value="ECO:0007669"/>
    <property type="project" value="UniProtKB-UniRule"/>
</dbReference>
<dbReference type="PANTHER" id="PTHR37690">
    <property type="entry name" value="CHORISMATE DEHYDRATASE"/>
    <property type="match status" value="1"/>
</dbReference>
<evidence type="ECO:0000256" key="4">
    <source>
        <dbReference type="HAMAP-Rule" id="MF_00995"/>
    </source>
</evidence>
<dbReference type="InterPro" id="IPR030868">
    <property type="entry name" value="MqnA"/>
</dbReference>
<comment type="similarity">
    <text evidence="4">Belongs to the MqnA/MqnD family. MqnA subfamily.</text>
</comment>
<evidence type="ECO:0000313" key="5">
    <source>
        <dbReference type="EMBL" id="KRO61990.1"/>
    </source>
</evidence>
<comment type="pathway">
    <text evidence="1 4">Quinol/quinone metabolism; menaquinone biosynthesis.</text>
</comment>
<protein>
    <recommendedName>
        <fullName evidence="4">Chorismate dehydratase</fullName>
        <ecNumber evidence="4">4.2.1.151</ecNumber>
    </recommendedName>
    <alternativeName>
        <fullName evidence="4">Menaquinone biosynthetic enzyme MqnA</fullName>
    </alternativeName>
</protein>
<dbReference type="EMBL" id="LIBO01000159">
    <property type="protein sequence ID" value="KRO61990.1"/>
    <property type="molecule type" value="Genomic_DNA"/>
</dbReference>
<proteinExistence type="inferred from homology"/>
<dbReference type="SUPFAM" id="SSF53850">
    <property type="entry name" value="Periplasmic binding protein-like II"/>
    <property type="match status" value="1"/>
</dbReference>
<dbReference type="HAMAP" id="MF_00995">
    <property type="entry name" value="MqnA"/>
    <property type="match status" value="1"/>
</dbReference>
<comment type="catalytic activity">
    <reaction evidence="4">
        <text>chorismate = 3-[(1-carboxyvinyl)-oxy]benzoate + H2O</text>
        <dbReference type="Rhea" id="RHEA:40051"/>
        <dbReference type="ChEBI" id="CHEBI:15377"/>
        <dbReference type="ChEBI" id="CHEBI:29748"/>
        <dbReference type="ChEBI" id="CHEBI:76981"/>
        <dbReference type="EC" id="4.2.1.151"/>
    </reaction>
</comment>
<gene>
    <name evidence="4" type="primary">mqnA</name>
    <name evidence="5" type="ORF">ABR82_08180</name>
</gene>
<reference evidence="5 6" key="1">
    <citation type="submission" date="2015-10" db="EMBL/GenBank/DDBJ databases">
        <title>Metagenome-Assembled Genomes uncover a global brackish microbiome.</title>
        <authorList>
            <person name="Hugerth L.W."/>
            <person name="Larsson J."/>
            <person name="Alneberg J."/>
            <person name="Lindh M.V."/>
            <person name="Legrand C."/>
            <person name="Pinhassi J."/>
            <person name="Andersson A.F."/>
        </authorList>
    </citation>
    <scope>NUCLEOTIDE SEQUENCE [LARGE SCALE GENOMIC DNA]</scope>
    <source>
        <strain evidence="5">BACL18 MAG-120507-bin52</strain>
    </source>
</reference>
<dbReference type="GO" id="GO:0009234">
    <property type="term" value="P:menaquinone biosynthetic process"/>
    <property type="evidence" value="ECO:0007669"/>
    <property type="project" value="UniProtKB-UniRule"/>
</dbReference>
<comment type="caution">
    <text evidence="5">The sequence shown here is derived from an EMBL/GenBank/DDBJ whole genome shotgun (WGS) entry which is preliminary data.</text>
</comment>
<evidence type="ECO:0000256" key="1">
    <source>
        <dbReference type="ARBA" id="ARBA00004863"/>
    </source>
</evidence>
<keyword evidence="3 4" id="KW-0456">Lyase</keyword>